<reference evidence="5 6" key="1">
    <citation type="submission" date="2023-11" db="EMBL/GenBank/DDBJ databases">
        <title>An acidophilic fungus is an integral part of prey digestion in a carnivorous sundew plant.</title>
        <authorList>
            <person name="Tsai I.J."/>
        </authorList>
    </citation>
    <scope>NUCLEOTIDE SEQUENCE [LARGE SCALE GENOMIC DNA]</scope>
    <source>
        <strain evidence="5">169a</strain>
    </source>
</reference>
<dbReference type="EMBL" id="CP138582">
    <property type="protein sequence ID" value="WPG99222.1"/>
    <property type="molecule type" value="Genomic_DNA"/>
</dbReference>
<dbReference type="GO" id="GO:0000398">
    <property type="term" value="P:mRNA splicing, via spliceosome"/>
    <property type="evidence" value="ECO:0007669"/>
    <property type="project" value="TreeGrafter"/>
</dbReference>
<evidence type="ECO:0000259" key="3">
    <source>
        <dbReference type="Pfam" id="PF04676"/>
    </source>
</evidence>
<gene>
    <name evidence="5" type="ORF">R9X50_00203300</name>
</gene>
<feature type="region of interest" description="Disordered" evidence="2">
    <location>
        <begin position="298"/>
        <end position="328"/>
    </location>
</feature>
<dbReference type="Pfam" id="PF04676">
    <property type="entry name" value="CwfJ_C_2"/>
    <property type="match status" value="1"/>
</dbReference>
<feature type="domain" description="Cwf19-like C-terminal" evidence="4">
    <location>
        <begin position="480"/>
        <end position="600"/>
    </location>
</feature>
<evidence type="ECO:0000256" key="2">
    <source>
        <dbReference type="SAM" id="MobiDB-lite"/>
    </source>
</evidence>
<accession>A0AAQ3M0R8</accession>
<evidence type="ECO:0000313" key="5">
    <source>
        <dbReference type="EMBL" id="WPG99222.1"/>
    </source>
</evidence>
<organism evidence="5 6">
    <name type="scientific">Acrodontium crateriforme</name>
    <dbReference type="NCBI Taxonomy" id="150365"/>
    <lineage>
        <taxon>Eukaryota</taxon>
        <taxon>Fungi</taxon>
        <taxon>Dikarya</taxon>
        <taxon>Ascomycota</taxon>
        <taxon>Pezizomycotina</taxon>
        <taxon>Dothideomycetes</taxon>
        <taxon>Dothideomycetidae</taxon>
        <taxon>Mycosphaerellales</taxon>
        <taxon>Teratosphaeriaceae</taxon>
        <taxon>Acrodontium</taxon>
    </lineage>
</organism>
<dbReference type="SUPFAM" id="SSF54197">
    <property type="entry name" value="HIT-like"/>
    <property type="match status" value="1"/>
</dbReference>
<dbReference type="InterPro" id="IPR040194">
    <property type="entry name" value="Cwf19-like"/>
</dbReference>
<evidence type="ECO:0000256" key="1">
    <source>
        <dbReference type="ARBA" id="ARBA00006795"/>
    </source>
</evidence>
<evidence type="ECO:0000313" key="6">
    <source>
        <dbReference type="Proteomes" id="UP001303373"/>
    </source>
</evidence>
<name>A0AAQ3M0R8_9PEZI</name>
<feature type="compositionally biased region" description="Basic and acidic residues" evidence="2">
    <location>
        <begin position="93"/>
        <end position="112"/>
    </location>
</feature>
<feature type="compositionally biased region" description="Basic and acidic residues" evidence="2">
    <location>
        <begin position="305"/>
        <end position="321"/>
    </location>
</feature>
<protein>
    <recommendedName>
        <fullName evidence="7">Cell cycle control protein cwf19</fullName>
    </recommendedName>
</protein>
<evidence type="ECO:0008006" key="7">
    <source>
        <dbReference type="Google" id="ProtNLM"/>
    </source>
</evidence>
<dbReference type="Gene3D" id="3.30.428.10">
    <property type="entry name" value="HIT-like"/>
    <property type="match status" value="1"/>
</dbReference>
<comment type="similarity">
    <text evidence="1">Belongs to the CWF19 family.</text>
</comment>
<dbReference type="GO" id="GO:0071014">
    <property type="term" value="C:post-mRNA release spliceosomal complex"/>
    <property type="evidence" value="ECO:0007669"/>
    <property type="project" value="TreeGrafter"/>
</dbReference>
<feature type="compositionally biased region" description="Basic and acidic residues" evidence="2">
    <location>
        <begin position="152"/>
        <end position="163"/>
    </location>
</feature>
<feature type="domain" description="Cwf19-like protein C-terminal" evidence="3">
    <location>
        <begin position="610"/>
        <end position="715"/>
    </location>
</feature>
<feature type="compositionally biased region" description="Basic and acidic residues" evidence="2">
    <location>
        <begin position="206"/>
        <end position="216"/>
    </location>
</feature>
<feature type="compositionally biased region" description="Polar residues" evidence="2">
    <location>
        <begin position="180"/>
        <end position="189"/>
    </location>
</feature>
<dbReference type="AlphaFoldDB" id="A0AAQ3M0R8"/>
<dbReference type="InterPro" id="IPR006768">
    <property type="entry name" value="Cwf19-like_C_dom-1"/>
</dbReference>
<dbReference type="InterPro" id="IPR006767">
    <property type="entry name" value="Cwf19-like_C_dom-2"/>
</dbReference>
<feature type="compositionally biased region" description="Basic residues" evidence="2">
    <location>
        <begin position="35"/>
        <end position="46"/>
    </location>
</feature>
<dbReference type="PANTHER" id="PTHR12072:SF5">
    <property type="entry name" value="CWF19-LIKE PROTEIN 2"/>
    <property type="match status" value="1"/>
</dbReference>
<dbReference type="Pfam" id="PF04677">
    <property type="entry name" value="CwfJ_C_1"/>
    <property type="match status" value="1"/>
</dbReference>
<feature type="region of interest" description="Disordered" evidence="2">
    <location>
        <begin position="1"/>
        <end position="223"/>
    </location>
</feature>
<dbReference type="Proteomes" id="UP001303373">
    <property type="component" value="Chromosome 3"/>
</dbReference>
<feature type="compositionally biased region" description="Basic and acidic residues" evidence="2">
    <location>
        <begin position="1"/>
        <end position="34"/>
    </location>
</feature>
<evidence type="ECO:0000259" key="4">
    <source>
        <dbReference type="Pfam" id="PF04677"/>
    </source>
</evidence>
<keyword evidence="6" id="KW-1185">Reference proteome</keyword>
<sequence>MGLSDFEKDLAESKSREDKSHRSKHRERDEDSERKHRHRHHHRSHRHRDDDRDRDQKRDRDRSRDRDDERRHRHKRHHRSEDDEERRRRKRQRSDSPRRDRKVDEVKVFDSDHGEEEEDEWVEKDAEEVDKTEPSTVKPQRDGWMQEPSAMDIEHVQSRKPKEPPGQFVSAKAAHDFQMPETQGNSNLADLQRDFDSDGDDNVAPPHDEKPQEREITYTFGDSGSSWRMTKLKAVYRQAEDSGKSVDEVALERYGDLQDFDDAREEEREMERRKMYGKAYNSLEKPSGDLYEERQKAAKNFAAHSHTEQEHMPVQEVDEHPTQPTGPVLDPTALNKLRAQMMKAKLRKAPNAAQLEEEYNAAAAASASAPQPDTIVLNRMENRQLAGGREGEVIALTNKRGRERGLVVENEDMTIEDMVRQERRSRQTAGGEVKAFAERIAKDGRFKNDLDYMDENASNLSKTVLKGDVNLRNTAISDAVKMQRILDSCPLCHNDQTNTPPIAPLISLGTRTYLTLPPAPELTPGATMIVPIQHRANLLACDDDEWEELRNFMKALTRTYANQNKGIIFYENALSQTHHAALTAIPLPFSLAEPAPMYFREALLARAGDWTQHKPIIDTLALSRRAGYGGKAAFRKALVKEMPYFHVWFSLDGGLGHVIEEPGRWPKGDLFAREVLGGMLDVDVQVVKRQGRWVRGGDKERVERFRKRWDQFDWTKALLEAA</sequence>
<feature type="compositionally biased region" description="Basic and acidic residues" evidence="2">
    <location>
        <begin position="47"/>
        <end position="70"/>
    </location>
</feature>
<feature type="compositionally biased region" description="Acidic residues" evidence="2">
    <location>
        <begin position="113"/>
        <end position="130"/>
    </location>
</feature>
<dbReference type="InterPro" id="IPR036265">
    <property type="entry name" value="HIT-like_sf"/>
</dbReference>
<proteinExistence type="inferred from homology"/>
<dbReference type="PANTHER" id="PTHR12072">
    <property type="entry name" value="CWF19, CELL CYCLE CONTROL PROTEIN"/>
    <property type="match status" value="1"/>
</dbReference>